<dbReference type="PANTHER" id="PTHR43649:SF12">
    <property type="entry name" value="DIACETYLCHITOBIOSE BINDING PROTEIN DASA"/>
    <property type="match status" value="1"/>
</dbReference>
<gene>
    <name evidence="2" type="ORF">GCM10009745_63760</name>
</gene>
<protein>
    <submittedName>
        <fullName evidence="2">Extracellular solute-binding protein</fullName>
    </submittedName>
</protein>
<accession>A0ABN2IL29</accession>
<dbReference type="InterPro" id="IPR006059">
    <property type="entry name" value="SBP"/>
</dbReference>
<organism evidence="2 3">
    <name type="scientific">Kribbella yunnanensis</name>
    <dbReference type="NCBI Taxonomy" id="190194"/>
    <lineage>
        <taxon>Bacteria</taxon>
        <taxon>Bacillati</taxon>
        <taxon>Actinomycetota</taxon>
        <taxon>Actinomycetes</taxon>
        <taxon>Propionibacteriales</taxon>
        <taxon>Kribbellaceae</taxon>
        <taxon>Kribbella</taxon>
    </lineage>
</organism>
<dbReference type="InterPro" id="IPR050490">
    <property type="entry name" value="Bact_solute-bd_prot1"/>
</dbReference>
<dbReference type="SUPFAM" id="SSF53850">
    <property type="entry name" value="Periplasmic binding protein-like II"/>
    <property type="match status" value="1"/>
</dbReference>
<dbReference type="Proteomes" id="UP001500280">
    <property type="component" value="Unassembled WGS sequence"/>
</dbReference>
<name>A0ABN2IL29_9ACTN</name>
<dbReference type="Gene3D" id="3.40.190.10">
    <property type="entry name" value="Periplasmic binding protein-like II"/>
    <property type="match status" value="2"/>
</dbReference>
<proteinExistence type="predicted"/>
<comment type="caution">
    <text evidence="2">The sequence shown here is derived from an EMBL/GenBank/DDBJ whole genome shotgun (WGS) entry which is preliminary data.</text>
</comment>
<evidence type="ECO:0000256" key="1">
    <source>
        <dbReference type="SAM" id="SignalP"/>
    </source>
</evidence>
<dbReference type="Pfam" id="PF01547">
    <property type="entry name" value="SBP_bac_1"/>
    <property type="match status" value="1"/>
</dbReference>
<sequence>MTMRRAALIAAFALALVSGCGSSNPGTTAGPDATSWRDQIKPGPLEVGVLPAKGTPGLKFLENLSTGLESEYPGSKVTLTFANTEARPGLEQRWRAGTPPDVDYGMFDGTVPDLRAWADDDALLDLTPYLQQKDPASGKPWLDRYSPTVRKFMEHPETKKIYAVPSELSLHVLFYNAKLFKDLGIKPPTTWNELLSAADALTAKNVDPIALTGLFEPYMGMWSDHLWLRTVGYAKARGVLTEGKGHITEDPGFLKGLQMLQDLRDKKAFLKGFKGTDFTAAQAQFFQGKAGMILMGSWLVSEMKDVIPKGFELGVVAFPKVDGAAGDQGTVMAALQNVSISAKSPDIPLALSWIDKLTSVETQTKRATEIGEVSAVVGVPSPPGVPGIDTVLSQADALQPRDFGLSQSKAGKPVYAEIARLLFGEQDADETLQRLDAALRRVHKN</sequence>
<dbReference type="RefSeq" id="WP_344160186.1">
    <property type="nucleotide sequence ID" value="NZ_BAAANF010000021.1"/>
</dbReference>
<dbReference type="PROSITE" id="PS51257">
    <property type="entry name" value="PROKAR_LIPOPROTEIN"/>
    <property type="match status" value="1"/>
</dbReference>
<feature type="chain" id="PRO_5047082796" evidence="1">
    <location>
        <begin position="24"/>
        <end position="445"/>
    </location>
</feature>
<keyword evidence="1" id="KW-0732">Signal</keyword>
<dbReference type="EMBL" id="BAAANF010000021">
    <property type="protein sequence ID" value="GAA1707163.1"/>
    <property type="molecule type" value="Genomic_DNA"/>
</dbReference>
<feature type="signal peptide" evidence="1">
    <location>
        <begin position="1"/>
        <end position="23"/>
    </location>
</feature>
<evidence type="ECO:0000313" key="3">
    <source>
        <dbReference type="Proteomes" id="UP001500280"/>
    </source>
</evidence>
<reference evidence="2 3" key="1">
    <citation type="journal article" date="2019" name="Int. J. Syst. Evol. Microbiol.">
        <title>The Global Catalogue of Microorganisms (GCM) 10K type strain sequencing project: providing services to taxonomists for standard genome sequencing and annotation.</title>
        <authorList>
            <consortium name="The Broad Institute Genomics Platform"/>
            <consortium name="The Broad Institute Genome Sequencing Center for Infectious Disease"/>
            <person name="Wu L."/>
            <person name="Ma J."/>
        </authorList>
    </citation>
    <scope>NUCLEOTIDE SEQUENCE [LARGE SCALE GENOMIC DNA]</scope>
    <source>
        <strain evidence="2 3">JCM 14307</strain>
    </source>
</reference>
<keyword evidence="3" id="KW-1185">Reference proteome</keyword>
<evidence type="ECO:0000313" key="2">
    <source>
        <dbReference type="EMBL" id="GAA1707163.1"/>
    </source>
</evidence>
<dbReference type="PANTHER" id="PTHR43649">
    <property type="entry name" value="ARABINOSE-BINDING PROTEIN-RELATED"/>
    <property type="match status" value="1"/>
</dbReference>